<dbReference type="Gene3D" id="3.40.630.10">
    <property type="entry name" value="Zn peptidases"/>
    <property type="match status" value="1"/>
</dbReference>
<feature type="binding site" evidence="2">
    <location>
        <position position="362"/>
    </location>
    <ligand>
        <name>Mn(2+)</name>
        <dbReference type="ChEBI" id="CHEBI:29035"/>
        <label>2</label>
    </ligand>
</feature>
<reference evidence="4 5" key="1">
    <citation type="submission" date="2016-10" db="EMBL/GenBank/DDBJ databases">
        <authorList>
            <person name="de Groot N.N."/>
        </authorList>
    </citation>
    <scope>NUCLEOTIDE SEQUENCE [LARGE SCALE GENOMIC DNA]</scope>
    <source>
        <strain evidence="4 5">DSM 1801</strain>
    </source>
</reference>
<dbReference type="Pfam" id="PF07687">
    <property type="entry name" value="M20_dimer"/>
    <property type="match status" value="1"/>
</dbReference>
<feature type="binding site" evidence="2">
    <location>
        <position position="104"/>
    </location>
    <ligand>
        <name>Mn(2+)</name>
        <dbReference type="ChEBI" id="CHEBI:29035"/>
        <label>2</label>
    </ligand>
</feature>
<dbReference type="Pfam" id="PF01546">
    <property type="entry name" value="Peptidase_M20"/>
    <property type="match status" value="1"/>
</dbReference>
<dbReference type="SUPFAM" id="SSF55031">
    <property type="entry name" value="Bacterial exopeptidase dimerisation domain"/>
    <property type="match status" value="1"/>
</dbReference>
<dbReference type="Proteomes" id="UP000199800">
    <property type="component" value="Unassembled WGS sequence"/>
</dbReference>
<dbReference type="EMBL" id="FOHN01000003">
    <property type="protein sequence ID" value="SES78491.1"/>
    <property type="molecule type" value="Genomic_DNA"/>
</dbReference>
<feature type="binding site" evidence="2">
    <location>
        <position position="162"/>
    </location>
    <ligand>
        <name>Mn(2+)</name>
        <dbReference type="ChEBI" id="CHEBI:29035"/>
        <label>2</label>
    </ligand>
</feature>
<organism evidence="4 5">
    <name type="scientific">[Clostridium] polysaccharolyticum</name>
    <dbReference type="NCBI Taxonomy" id="29364"/>
    <lineage>
        <taxon>Bacteria</taxon>
        <taxon>Bacillati</taxon>
        <taxon>Bacillota</taxon>
        <taxon>Clostridia</taxon>
        <taxon>Lachnospirales</taxon>
        <taxon>Lachnospiraceae</taxon>
    </lineage>
</organism>
<dbReference type="OrthoDB" id="9776731at2"/>
<accession>A0A1H9ZAY2</accession>
<dbReference type="PANTHER" id="PTHR11014">
    <property type="entry name" value="PEPTIDASE M20 FAMILY MEMBER"/>
    <property type="match status" value="1"/>
</dbReference>
<protein>
    <submittedName>
        <fullName evidence="4">Amidohydrolase</fullName>
    </submittedName>
</protein>
<sequence>MTINVNINKEAEQLSSYVVRLRKHFHMYPELGMEEFETSKRIKQELTDMEIPFIQVGETGVIGLVGKGKKVIALRADMDALPITENTEVGYKSKNEGVMHACGHDAHMASLLGAAQILKKYEDQLNCTVKLIFQPSEENCKGAKLICDQGHIDDVEEIFGLHVFGDMPCGTINIQEGPRMAATDIFEIKVKGRGGHAGKPQQCVDATVAGAAIVMNLQTVVSRELDPNASAVLTVGKFVSGTAHNIISGEATIRGTVRTFTHEDGRLIENAIHRIADSTAQAYRAKVQVDYRHSLHPEVMNDKAVTEFALESAKQVFPEKMFVEMEKIFLGEDFSVYQQRISGCFAFVGAGNESLGRAYPNHHDKFNMDEKAVVIATKLYAAFAMAQ</sequence>
<gene>
    <name evidence="4" type="ORF">SAMN04487772_10392</name>
</gene>
<keyword evidence="2" id="KW-0479">Metal-binding</keyword>
<keyword evidence="5" id="KW-1185">Reference proteome</keyword>
<evidence type="ECO:0000313" key="4">
    <source>
        <dbReference type="EMBL" id="SES78491.1"/>
    </source>
</evidence>
<name>A0A1H9ZAY2_9FIRM</name>
<dbReference type="RefSeq" id="WP_092476200.1">
    <property type="nucleotide sequence ID" value="NZ_FOHN01000003.1"/>
</dbReference>
<evidence type="ECO:0000313" key="5">
    <source>
        <dbReference type="Proteomes" id="UP000199800"/>
    </source>
</evidence>
<dbReference type="PANTHER" id="PTHR11014:SF63">
    <property type="entry name" value="METALLOPEPTIDASE, PUTATIVE (AFU_ORTHOLOGUE AFUA_6G09600)-RELATED"/>
    <property type="match status" value="1"/>
</dbReference>
<dbReference type="InterPro" id="IPR036264">
    <property type="entry name" value="Bact_exopeptidase_dim_dom"/>
</dbReference>
<dbReference type="SUPFAM" id="SSF53187">
    <property type="entry name" value="Zn-dependent exopeptidases"/>
    <property type="match status" value="1"/>
</dbReference>
<dbReference type="STRING" id="29364.SAMN04487772_10392"/>
<feature type="domain" description="Peptidase M20 dimerisation" evidence="3">
    <location>
        <begin position="186"/>
        <end position="282"/>
    </location>
</feature>
<dbReference type="FunFam" id="3.30.70.360:FF:000001">
    <property type="entry name" value="N-acetyldiaminopimelate deacetylase"/>
    <property type="match status" value="1"/>
</dbReference>
<keyword evidence="1 4" id="KW-0378">Hydrolase</keyword>
<comment type="cofactor">
    <cofactor evidence="2">
        <name>Mn(2+)</name>
        <dbReference type="ChEBI" id="CHEBI:29035"/>
    </cofactor>
    <text evidence="2">The Mn(2+) ion enhances activity.</text>
</comment>
<feature type="binding site" evidence="2">
    <location>
        <position position="102"/>
    </location>
    <ligand>
        <name>Mn(2+)</name>
        <dbReference type="ChEBI" id="CHEBI:29035"/>
        <label>2</label>
    </ligand>
</feature>
<dbReference type="GO" id="GO:0046872">
    <property type="term" value="F:metal ion binding"/>
    <property type="evidence" value="ECO:0007669"/>
    <property type="project" value="UniProtKB-KW"/>
</dbReference>
<evidence type="ECO:0000259" key="3">
    <source>
        <dbReference type="Pfam" id="PF07687"/>
    </source>
</evidence>
<dbReference type="InterPro" id="IPR011650">
    <property type="entry name" value="Peptidase_M20_dimer"/>
</dbReference>
<dbReference type="Gene3D" id="3.30.70.360">
    <property type="match status" value="1"/>
</dbReference>
<evidence type="ECO:0000256" key="1">
    <source>
        <dbReference type="ARBA" id="ARBA00022801"/>
    </source>
</evidence>
<dbReference type="NCBIfam" id="TIGR01891">
    <property type="entry name" value="amidohydrolases"/>
    <property type="match status" value="1"/>
</dbReference>
<dbReference type="InterPro" id="IPR002933">
    <property type="entry name" value="Peptidase_M20"/>
</dbReference>
<proteinExistence type="predicted"/>
<dbReference type="GO" id="GO:0019877">
    <property type="term" value="P:diaminopimelate biosynthetic process"/>
    <property type="evidence" value="ECO:0007669"/>
    <property type="project" value="UniProtKB-ARBA"/>
</dbReference>
<dbReference type="InterPro" id="IPR017439">
    <property type="entry name" value="Amidohydrolase"/>
</dbReference>
<dbReference type="PIRSF" id="PIRSF005962">
    <property type="entry name" value="Pept_M20D_amidohydro"/>
    <property type="match status" value="1"/>
</dbReference>
<evidence type="ECO:0000256" key="2">
    <source>
        <dbReference type="PIRSR" id="PIRSR005962-1"/>
    </source>
</evidence>
<dbReference type="GO" id="GO:0050118">
    <property type="term" value="F:N-acetyldiaminopimelate deacetylase activity"/>
    <property type="evidence" value="ECO:0007669"/>
    <property type="project" value="UniProtKB-ARBA"/>
</dbReference>
<keyword evidence="2" id="KW-0464">Manganese</keyword>
<dbReference type="AlphaFoldDB" id="A0A1H9ZAY2"/>
<feature type="binding site" evidence="2">
    <location>
        <position position="138"/>
    </location>
    <ligand>
        <name>Mn(2+)</name>
        <dbReference type="ChEBI" id="CHEBI:29035"/>
        <label>2</label>
    </ligand>
</feature>